<dbReference type="EMBL" id="JBHLVO010000016">
    <property type="protein sequence ID" value="MFC0273130.1"/>
    <property type="molecule type" value="Genomic_DNA"/>
</dbReference>
<proteinExistence type="predicted"/>
<dbReference type="RefSeq" id="WP_378936128.1">
    <property type="nucleotide sequence ID" value="NZ_JBHLVO010000016.1"/>
</dbReference>
<comment type="caution">
    <text evidence="1">The sequence shown here is derived from an EMBL/GenBank/DDBJ whole genome shotgun (WGS) entry which is preliminary data.</text>
</comment>
<name>A0ABV6GHY1_9BACI</name>
<keyword evidence="1" id="KW-0378">Hydrolase</keyword>
<accession>A0ABV6GHY1</accession>
<evidence type="ECO:0000313" key="2">
    <source>
        <dbReference type="Proteomes" id="UP001589854"/>
    </source>
</evidence>
<dbReference type="Gene3D" id="3.40.50.1000">
    <property type="entry name" value="HAD superfamily/HAD-like"/>
    <property type="match status" value="1"/>
</dbReference>
<gene>
    <name evidence="1" type="ORF">ACFFIX_17065</name>
</gene>
<keyword evidence="2" id="KW-1185">Reference proteome</keyword>
<sequence>MEYSLLAVDLDGTLLNREKEIDQENVRALHDYKKKGGKIVICSGRSPLSTRWIAETIGLDDAIISFNGAVLQEADGKILEKFIFKQESILTFLNLCNAYGAYAHLYEGDTILVPEENKWNKSWIENNIPCLQFSGGNLTNCENYRNQCQVKLVEDFPLYVKDNQPEITKVAVFHENNNLHPFSSELKPYSSDFEISTSFDYANLEITASGVTKAFALLKLVGRLGLSLSEVAAIGDNYNDLAMLKEAGLGIAMGNAPDEVKQAANTITETNEEAGVAKAIRKYLLPRY</sequence>
<dbReference type="NCBIfam" id="TIGR00099">
    <property type="entry name" value="Cof-subfamily"/>
    <property type="match status" value="1"/>
</dbReference>
<dbReference type="SFLD" id="SFLDG01140">
    <property type="entry name" value="C2.B:_Phosphomannomutase_and_P"/>
    <property type="match status" value="1"/>
</dbReference>
<dbReference type="InterPro" id="IPR036412">
    <property type="entry name" value="HAD-like_sf"/>
</dbReference>
<dbReference type="PROSITE" id="PS01229">
    <property type="entry name" value="COF_2"/>
    <property type="match status" value="1"/>
</dbReference>
<organism evidence="1 2">
    <name type="scientific">Metabacillus herbersteinensis</name>
    <dbReference type="NCBI Taxonomy" id="283816"/>
    <lineage>
        <taxon>Bacteria</taxon>
        <taxon>Bacillati</taxon>
        <taxon>Bacillota</taxon>
        <taxon>Bacilli</taxon>
        <taxon>Bacillales</taxon>
        <taxon>Bacillaceae</taxon>
        <taxon>Metabacillus</taxon>
    </lineage>
</organism>
<dbReference type="SUPFAM" id="SSF56784">
    <property type="entry name" value="HAD-like"/>
    <property type="match status" value="1"/>
</dbReference>
<dbReference type="InterPro" id="IPR000150">
    <property type="entry name" value="Cof"/>
</dbReference>
<dbReference type="InterPro" id="IPR006379">
    <property type="entry name" value="HAD-SF_hydro_IIB"/>
</dbReference>
<dbReference type="NCBIfam" id="TIGR01484">
    <property type="entry name" value="HAD-SF-IIB"/>
    <property type="match status" value="1"/>
</dbReference>
<dbReference type="Pfam" id="PF08282">
    <property type="entry name" value="Hydrolase_3"/>
    <property type="match status" value="1"/>
</dbReference>
<dbReference type="PANTHER" id="PTHR10000">
    <property type="entry name" value="PHOSPHOSERINE PHOSPHATASE"/>
    <property type="match status" value="1"/>
</dbReference>
<dbReference type="CDD" id="cd07516">
    <property type="entry name" value="HAD_Pase"/>
    <property type="match status" value="1"/>
</dbReference>
<dbReference type="Gene3D" id="3.30.1240.10">
    <property type="match status" value="1"/>
</dbReference>
<dbReference type="InterPro" id="IPR023214">
    <property type="entry name" value="HAD_sf"/>
</dbReference>
<evidence type="ECO:0000313" key="1">
    <source>
        <dbReference type="EMBL" id="MFC0273130.1"/>
    </source>
</evidence>
<dbReference type="PROSITE" id="PS01228">
    <property type="entry name" value="COF_1"/>
    <property type="match status" value="1"/>
</dbReference>
<dbReference type="GO" id="GO:0016787">
    <property type="term" value="F:hydrolase activity"/>
    <property type="evidence" value="ECO:0007669"/>
    <property type="project" value="UniProtKB-KW"/>
</dbReference>
<protein>
    <submittedName>
        <fullName evidence="1">Cof-type HAD-IIB family hydrolase</fullName>
        <ecNumber evidence="1">3.1.3.-</ecNumber>
    </submittedName>
</protein>
<reference evidence="1 2" key="1">
    <citation type="submission" date="2024-09" db="EMBL/GenBank/DDBJ databases">
        <authorList>
            <person name="Sun Q."/>
            <person name="Mori K."/>
        </authorList>
    </citation>
    <scope>NUCLEOTIDE SEQUENCE [LARGE SCALE GENOMIC DNA]</scope>
    <source>
        <strain evidence="1 2">CCM 7228</strain>
    </source>
</reference>
<dbReference type="EC" id="3.1.3.-" evidence="1"/>
<dbReference type="SFLD" id="SFLDS00003">
    <property type="entry name" value="Haloacid_Dehalogenase"/>
    <property type="match status" value="1"/>
</dbReference>
<dbReference type="PANTHER" id="PTHR10000:SF8">
    <property type="entry name" value="HAD SUPERFAMILY HYDROLASE-LIKE, TYPE 3"/>
    <property type="match status" value="1"/>
</dbReference>
<dbReference type="SFLD" id="SFLDG01144">
    <property type="entry name" value="C2.B.4:_PGP_Like"/>
    <property type="match status" value="1"/>
</dbReference>
<dbReference type="Proteomes" id="UP001589854">
    <property type="component" value="Unassembled WGS sequence"/>
</dbReference>